<accession>A0A1C3XIT9</accession>
<name>A0A1C3XIT9_9BRAD</name>
<evidence type="ECO:0000313" key="2">
    <source>
        <dbReference type="EMBL" id="SCB52201.1"/>
    </source>
</evidence>
<organism evidence="2 3">
    <name type="scientific">Bradyrhizobium yuanmingense</name>
    <dbReference type="NCBI Taxonomy" id="108015"/>
    <lineage>
        <taxon>Bacteria</taxon>
        <taxon>Pseudomonadati</taxon>
        <taxon>Pseudomonadota</taxon>
        <taxon>Alphaproteobacteria</taxon>
        <taxon>Hyphomicrobiales</taxon>
        <taxon>Nitrobacteraceae</taxon>
        <taxon>Bradyrhizobium</taxon>
    </lineage>
</organism>
<dbReference type="EMBL" id="FMAE01000029">
    <property type="protein sequence ID" value="SCB52201.1"/>
    <property type="molecule type" value="Genomic_DNA"/>
</dbReference>
<evidence type="ECO:0000256" key="1">
    <source>
        <dbReference type="SAM" id="MobiDB-lite"/>
    </source>
</evidence>
<feature type="region of interest" description="Disordered" evidence="1">
    <location>
        <begin position="163"/>
        <end position="185"/>
    </location>
</feature>
<proteinExistence type="predicted"/>
<evidence type="ECO:0000313" key="3">
    <source>
        <dbReference type="Proteomes" id="UP000183174"/>
    </source>
</evidence>
<dbReference type="Proteomes" id="UP000183174">
    <property type="component" value="Unassembled WGS sequence"/>
</dbReference>
<protein>
    <submittedName>
        <fullName evidence="2">Uncharacterized protein</fullName>
    </submittedName>
</protein>
<dbReference type="AlphaFoldDB" id="A0A1C3XIT9"/>
<sequence length="185" mass="20032">MGFPSLEVKNELAAGPALESSRAQIEKIEGRGREIGASIRNLNFDTRLSSDGFRLGMLHKSAGKGAVDGAAAAPLPLALAGPIGRFAGQSCSVKRPLDQICSCTRPNAQSPHGRISGSPISAPRSMNLQPRAHRIRRQWRTETLTHPSRRSFFMKPGVDLRHQDRAKGKLPNLRFPRQPAQVAAG</sequence>
<reference evidence="2 3" key="1">
    <citation type="submission" date="2016-08" db="EMBL/GenBank/DDBJ databases">
        <authorList>
            <person name="Seilhamer J.J."/>
        </authorList>
    </citation>
    <scope>NUCLEOTIDE SEQUENCE [LARGE SCALE GENOMIC DNA]</scope>
    <source>
        <strain evidence="2 3">CCBAU 10071</strain>
    </source>
</reference>
<feature type="region of interest" description="Disordered" evidence="1">
    <location>
        <begin position="105"/>
        <end position="125"/>
    </location>
</feature>
<gene>
    <name evidence="2" type="ORF">GA0061099_102912</name>
</gene>